<organism evidence="2 3">
    <name type="scientific">Phaeosphaeria nodorum (strain SN15 / ATCC MYA-4574 / FGSC 10173)</name>
    <name type="common">Glume blotch fungus</name>
    <name type="synonym">Parastagonospora nodorum</name>
    <dbReference type="NCBI Taxonomy" id="321614"/>
    <lineage>
        <taxon>Eukaryota</taxon>
        <taxon>Fungi</taxon>
        <taxon>Dikarya</taxon>
        <taxon>Ascomycota</taxon>
        <taxon>Pezizomycotina</taxon>
        <taxon>Dothideomycetes</taxon>
        <taxon>Pleosporomycetidae</taxon>
        <taxon>Pleosporales</taxon>
        <taxon>Pleosporineae</taxon>
        <taxon>Phaeosphaeriaceae</taxon>
        <taxon>Parastagonospora</taxon>
    </lineage>
</organism>
<evidence type="ECO:0000256" key="1">
    <source>
        <dbReference type="SAM" id="Phobius"/>
    </source>
</evidence>
<evidence type="ECO:0000313" key="2">
    <source>
        <dbReference type="EMBL" id="QRD05869.1"/>
    </source>
</evidence>
<reference evidence="3" key="1">
    <citation type="journal article" date="2021" name="BMC Genomics">
        <title>Chromosome-level genome assembly and manually-curated proteome of model necrotroph Parastagonospora nodorum Sn15 reveals a genome-wide trove of candidate effector homologs, and redundancy of virulence-related functions within an accessory chromosome.</title>
        <authorList>
            <person name="Bertazzoni S."/>
            <person name="Jones D.A.B."/>
            <person name="Phan H.T."/>
            <person name="Tan K.-C."/>
            <person name="Hane J.K."/>
        </authorList>
    </citation>
    <scope>NUCLEOTIDE SEQUENCE [LARGE SCALE GENOMIC DNA]</scope>
    <source>
        <strain evidence="3">SN15 / ATCC MYA-4574 / FGSC 10173)</strain>
    </source>
</reference>
<sequence>MPPSTTTPSTSPPWHLAAVFSFWSFLMPLFLLMWPPFPLTL</sequence>
<dbReference type="AlphaFoldDB" id="A0A7U2I9S0"/>
<keyword evidence="1" id="KW-0472">Membrane</keyword>
<keyword evidence="1" id="KW-1133">Transmembrane helix</keyword>
<name>A0A7U2I9S0_PHANO</name>
<evidence type="ECO:0000313" key="3">
    <source>
        <dbReference type="Proteomes" id="UP000663193"/>
    </source>
</evidence>
<keyword evidence="1" id="KW-0812">Transmembrane</keyword>
<accession>A0A7U2I9S0</accession>
<dbReference type="VEuPathDB" id="FungiDB:JI435_422870"/>
<dbReference type="EMBL" id="CP069041">
    <property type="protein sequence ID" value="QRD05869.1"/>
    <property type="molecule type" value="Genomic_DNA"/>
</dbReference>
<protein>
    <submittedName>
        <fullName evidence="2">Uncharacterized protein</fullName>
    </submittedName>
</protein>
<proteinExistence type="predicted"/>
<gene>
    <name evidence="2" type="ORF">JI435_422870</name>
</gene>
<keyword evidence="3" id="KW-1185">Reference proteome</keyword>
<dbReference type="Proteomes" id="UP000663193">
    <property type="component" value="Chromosome 19"/>
</dbReference>
<feature type="transmembrane region" description="Helical" evidence="1">
    <location>
        <begin position="12"/>
        <end position="34"/>
    </location>
</feature>